<dbReference type="EMBL" id="MU825397">
    <property type="protein sequence ID" value="KAJ7394116.1"/>
    <property type="molecule type" value="Genomic_DNA"/>
</dbReference>
<dbReference type="InterPro" id="IPR057207">
    <property type="entry name" value="FBXL15_LRR"/>
</dbReference>
<evidence type="ECO:0000256" key="1">
    <source>
        <dbReference type="ARBA" id="ARBA00022786"/>
    </source>
</evidence>
<dbReference type="Gene3D" id="3.80.10.10">
    <property type="entry name" value="Ribonuclease Inhibitor"/>
    <property type="match status" value="3"/>
</dbReference>
<keyword evidence="4" id="KW-1185">Reference proteome</keyword>
<dbReference type="InterPro" id="IPR006553">
    <property type="entry name" value="Leu-rich_rpt_Cys-con_subtyp"/>
</dbReference>
<evidence type="ECO:0000259" key="2">
    <source>
        <dbReference type="PROSITE" id="PS50181"/>
    </source>
</evidence>
<organism evidence="3 4">
    <name type="scientific">Desmophyllum pertusum</name>
    <dbReference type="NCBI Taxonomy" id="174260"/>
    <lineage>
        <taxon>Eukaryota</taxon>
        <taxon>Metazoa</taxon>
        <taxon>Cnidaria</taxon>
        <taxon>Anthozoa</taxon>
        <taxon>Hexacorallia</taxon>
        <taxon>Scleractinia</taxon>
        <taxon>Caryophylliina</taxon>
        <taxon>Caryophylliidae</taxon>
        <taxon>Desmophyllum</taxon>
    </lineage>
</organism>
<dbReference type="Pfam" id="PF13516">
    <property type="entry name" value="LRR_6"/>
    <property type="match status" value="2"/>
</dbReference>
<dbReference type="InterPro" id="IPR032675">
    <property type="entry name" value="LRR_dom_sf"/>
</dbReference>
<name>A0A9X0A622_9CNID</name>
<dbReference type="PANTHER" id="PTHR13318">
    <property type="entry name" value="PARTNER OF PAIRED, ISOFORM B-RELATED"/>
    <property type="match status" value="1"/>
</dbReference>
<keyword evidence="1" id="KW-0833">Ubl conjugation pathway</keyword>
<dbReference type="Pfam" id="PF25372">
    <property type="entry name" value="DUF7885"/>
    <property type="match status" value="1"/>
</dbReference>
<dbReference type="InterPro" id="IPR001810">
    <property type="entry name" value="F-box_dom"/>
</dbReference>
<dbReference type="SMART" id="SM00367">
    <property type="entry name" value="LRR_CC"/>
    <property type="match status" value="10"/>
</dbReference>
<feature type="domain" description="F-box" evidence="2">
    <location>
        <begin position="9"/>
        <end position="55"/>
    </location>
</feature>
<dbReference type="GO" id="GO:0019005">
    <property type="term" value="C:SCF ubiquitin ligase complex"/>
    <property type="evidence" value="ECO:0007669"/>
    <property type="project" value="TreeGrafter"/>
</dbReference>
<dbReference type="AlphaFoldDB" id="A0A9X0A622"/>
<dbReference type="SMART" id="SM00256">
    <property type="entry name" value="FBOX"/>
    <property type="match status" value="1"/>
</dbReference>
<evidence type="ECO:0000313" key="4">
    <source>
        <dbReference type="Proteomes" id="UP001163046"/>
    </source>
</evidence>
<dbReference type="InterPro" id="IPR036047">
    <property type="entry name" value="F-box-like_dom_sf"/>
</dbReference>
<gene>
    <name evidence="3" type="primary">FBXL17_2</name>
    <name evidence="3" type="ORF">OS493_003794</name>
</gene>
<sequence>MEDEEGRNSFQINCLPQVVFLSILSYLDVQDLGRASCVSKHWYSSTLDPCLWRILKLQKRQKVNDDVLVRITNYGSTATVNVLDVSECQNITEEGLITAIQHCRYLVELNVVRCPAVTDKCLAEIGQSCQNIKLLDISLCHITDSGVKELCEGCTKLESLTMDQCRSLTCTSLLSVSQNCPKLRCISVEYNNKFQDAGVCELVQRCPLLEKVHLNSCGITSQTALYISQYCRNISVLDLRYCSSLTDDVVKKIVVGCAYLRVLNLSLCFHVTDTSVEQIISKCVALRGLYLVHCKISDNGLEAFSRYVCKLERLDISWCQEVTDQGVRTVLQGCPYLKHLGLVRCDQVREQTVVQLNEQYPHVFLSTVITEMNRMCERAQLQNQTWQVSPGVQKVLQRSKDQE</sequence>
<dbReference type="SUPFAM" id="SSF52047">
    <property type="entry name" value="RNI-like"/>
    <property type="match status" value="1"/>
</dbReference>
<dbReference type="InterPro" id="IPR001611">
    <property type="entry name" value="Leu-rich_rpt"/>
</dbReference>
<proteinExistence type="predicted"/>
<accession>A0A9X0A622</accession>
<dbReference type="OrthoDB" id="550575at2759"/>
<dbReference type="PROSITE" id="PS50181">
    <property type="entry name" value="FBOX"/>
    <property type="match status" value="1"/>
</dbReference>
<dbReference type="Pfam" id="PF12937">
    <property type="entry name" value="F-box-like"/>
    <property type="match status" value="1"/>
</dbReference>
<dbReference type="PANTHER" id="PTHR13318:SF190">
    <property type="entry name" value="PARTNER OF PAIRED, ISOFORM B"/>
    <property type="match status" value="1"/>
</dbReference>
<dbReference type="Proteomes" id="UP001163046">
    <property type="component" value="Unassembled WGS sequence"/>
</dbReference>
<dbReference type="SUPFAM" id="SSF81383">
    <property type="entry name" value="F-box domain"/>
    <property type="match status" value="1"/>
</dbReference>
<protein>
    <submittedName>
        <fullName evidence="3">F-box/LRR-repeat protein 17</fullName>
    </submittedName>
</protein>
<evidence type="ECO:0000313" key="3">
    <source>
        <dbReference type="EMBL" id="KAJ7394116.1"/>
    </source>
</evidence>
<comment type="caution">
    <text evidence="3">The sequence shown here is derived from an EMBL/GenBank/DDBJ whole genome shotgun (WGS) entry which is preliminary data.</text>
</comment>
<reference evidence="3" key="1">
    <citation type="submission" date="2023-01" db="EMBL/GenBank/DDBJ databases">
        <title>Genome assembly of the deep-sea coral Lophelia pertusa.</title>
        <authorList>
            <person name="Herrera S."/>
            <person name="Cordes E."/>
        </authorList>
    </citation>
    <scope>NUCLEOTIDE SEQUENCE</scope>
    <source>
        <strain evidence="3">USNM1676648</strain>
        <tissue evidence="3">Polyp</tissue>
    </source>
</reference>
<dbReference type="GO" id="GO:0031146">
    <property type="term" value="P:SCF-dependent proteasomal ubiquitin-dependent protein catabolic process"/>
    <property type="evidence" value="ECO:0007669"/>
    <property type="project" value="TreeGrafter"/>
</dbReference>